<dbReference type="AlphaFoldDB" id="A0A9W7CZL1"/>
<protein>
    <submittedName>
        <fullName evidence="2">Unnamed protein product</fullName>
    </submittedName>
</protein>
<reference evidence="2" key="1">
    <citation type="submission" date="2023-04" db="EMBL/GenBank/DDBJ databases">
        <title>Phytophthora fragariaefolia NBRC 109709.</title>
        <authorList>
            <person name="Ichikawa N."/>
            <person name="Sato H."/>
            <person name="Tonouchi N."/>
        </authorList>
    </citation>
    <scope>NUCLEOTIDE SEQUENCE</scope>
    <source>
        <strain evidence="2">NBRC 109709</strain>
    </source>
</reference>
<dbReference type="Proteomes" id="UP001165121">
    <property type="component" value="Unassembled WGS sequence"/>
</dbReference>
<name>A0A9W7CZL1_9STRA</name>
<evidence type="ECO:0000313" key="3">
    <source>
        <dbReference type="Proteomes" id="UP001165121"/>
    </source>
</evidence>
<dbReference type="OrthoDB" id="141725at2759"/>
<evidence type="ECO:0000313" key="2">
    <source>
        <dbReference type="EMBL" id="GMF49010.1"/>
    </source>
</evidence>
<evidence type="ECO:0000256" key="1">
    <source>
        <dbReference type="SAM" id="MobiDB-lite"/>
    </source>
</evidence>
<dbReference type="EMBL" id="BSXT01002454">
    <property type="protein sequence ID" value="GMF49010.1"/>
    <property type="molecule type" value="Genomic_DNA"/>
</dbReference>
<keyword evidence="3" id="KW-1185">Reference proteome</keyword>
<proteinExistence type="predicted"/>
<feature type="region of interest" description="Disordered" evidence="1">
    <location>
        <begin position="41"/>
        <end position="66"/>
    </location>
</feature>
<gene>
    <name evidence="2" type="ORF">Pfra01_001919100</name>
</gene>
<organism evidence="2 3">
    <name type="scientific">Phytophthora fragariaefolia</name>
    <dbReference type="NCBI Taxonomy" id="1490495"/>
    <lineage>
        <taxon>Eukaryota</taxon>
        <taxon>Sar</taxon>
        <taxon>Stramenopiles</taxon>
        <taxon>Oomycota</taxon>
        <taxon>Peronosporomycetes</taxon>
        <taxon>Peronosporales</taxon>
        <taxon>Peronosporaceae</taxon>
        <taxon>Phytophthora</taxon>
    </lineage>
</organism>
<accession>A0A9W7CZL1</accession>
<comment type="caution">
    <text evidence="2">The sequence shown here is derived from an EMBL/GenBank/DDBJ whole genome shotgun (WGS) entry which is preliminary data.</text>
</comment>
<sequence>MDFNRAEAILSATVDNDVVEVTRCKVAGWAKHMGDHAIERGGSVLQSMGHDEPPPEHTAGSTDSRERNVTLAHQYLVEAIGQVDGTEDDATRHGVLQRGCRSVRQRKT</sequence>